<gene>
    <name evidence="2" type="ORF">FGO68_gene14209</name>
</gene>
<dbReference type="AlphaFoldDB" id="A0A8J8T928"/>
<accession>A0A8J8T928</accession>
<keyword evidence="1" id="KW-1133">Transmembrane helix</keyword>
<dbReference type="Proteomes" id="UP000785679">
    <property type="component" value="Unassembled WGS sequence"/>
</dbReference>
<evidence type="ECO:0000313" key="2">
    <source>
        <dbReference type="EMBL" id="TNV87017.1"/>
    </source>
</evidence>
<sequence length="1199" mass="132192">MSLQHIKILMCSPQVFKLVLSLVILYAHIKTTQSLQLTTDFSQFPVIYGDDAVTTLDTEILAVDMDASEGILAVGTQISTSGLAIQNLFFSYINSDGLEQWRYYYNLLTGTIFTFVPDEMIYDPDGYTRAIVWDIGPSTTGCQFAVFDTSGKKVTQVVTTATASIFSQFLHVSASDLYVGLNFLTYKFAIQKYTLSGGLYAVQWEKASTMVSTRYFILSGLYKPPEQNFIIAVGGNMNSGSGNIGVGVVNTQLAHGTWSSTSTDFYNFEISNYIGLVAVSGINYRQDVHRGQIGGPFFACGINSNTRIVQIMEFTADPSVPTLDAVNIWLFTQTITTATTQSCQGVRHEPVSDTLFVWYQEFTTTTALAIISIDRATRNTYLTQISTYNTQLRRFQLFVSRDQYSAGWQTLVYGKFQQQLDCTRYGSSSTQYFGLIQKSSLETPFSCLSTKQVLTSLTTTKTSKIVAVSSQYTSAYTGDVTSPPQVTIINGDIPFSLMTADIVNVNRTCQTLGETVYPDITFLASRGTQIFNIPKHRINSQTVADSCTVSLAYTLTIPDADDLTYSLDYSTDSSYLILTVTFGPLAVKSSYQLQISYKSNTLQPMTIVAPIFLMMMGCGTGTDQTLEYTYTIEDPEIVVAGSTYFSGTQCTLTYQVVAVSHSNMFTVSGTVFKFNLTGGEVIIYGVTKGMSGVYRFQLKSYTDSINLFGTITVDVTVITPIVYISPNVTTTSDDGSTTKTQIDANTSPKALKDSDEFFLQCKLDSYTITAGKIYEISLPQCLISKADDIQAIMVLDQSSLSSQGRLDSMGSLIYKPLASTSGIFQQSVSLKDSRLKSIATFKFKITVNSPPPPKIFQCPYGKMEKCHPRITSIDDSGILSLYFPLGLQTPNSSQLVAAAAKDLKIVLQEQKYAEIPSSIKEWSITEYSKYTVKVQLVIDNPLYISTTKDYDNVTLQILSEICYESLEDQYTLPLKVNLTSSIPPQKSNSTLMKMVENAFAFVDSSLTTGVIVNAVLGVVLGASMKRMWALINTLQILTHVPLLNFVLPTNLQICLTLVVKISSLNVVPKSLVNTVVGFIQSQTSNLNENMSDEASSGSSDDGFQKGQFVKNIGYIIVAVIGLAMVMILIGGLGIIARRFKGQPDTILFKLLQDSKRLHQAKRYHFLWHSAQLYYQELSQALYKCSSGLLTLIYSGKIFK</sequence>
<protein>
    <submittedName>
        <fullName evidence="2">Uncharacterized protein</fullName>
    </submittedName>
</protein>
<name>A0A8J8T928_HALGN</name>
<proteinExistence type="predicted"/>
<feature type="transmembrane region" description="Helical" evidence="1">
    <location>
        <begin position="998"/>
        <end position="1020"/>
    </location>
</feature>
<evidence type="ECO:0000313" key="3">
    <source>
        <dbReference type="Proteomes" id="UP000785679"/>
    </source>
</evidence>
<reference evidence="2" key="1">
    <citation type="submission" date="2019-06" db="EMBL/GenBank/DDBJ databases">
        <authorList>
            <person name="Zheng W."/>
        </authorList>
    </citation>
    <scope>NUCLEOTIDE SEQUENCE</scope>
    <source>
        <strain evidence="2">QDHG01</strain>
    </source>
</reference>
<evidence type="ECO:0000256" key="1">
    <source>
        <dbReference type="SAM" id="Phobius"/>
    </source>
</evidence>
<comment type="caution">
    <text evidence="2">The sequence shown here is derived from an EMBL/GenBank/DDBJ whole genome shotgun (WGS) entry which is preliminary data.</text>
</comment>
<keyword evidence="1" id="KW-0812">Transmembrane</keyword>
<organism evidence="2 3">
    <name type="scientific">Halteria grandinella</name>
    <dbReference type="NCBI Taxonomy" id="5974"/>
    <lineage>
        <taxon>Eukaryota</taxon>
        <taxon>Sar</taxon>
        <taxon>Alveolata</taxon>
        <taxon>Ciliophora</taxon>
        <taxon>Intramacronucleata</taxon>
        <taxon>Spirotrichea</taxon>
        <taxon>Stichotrichia</taxon>
        <taxon>Sporadotrichida</taxon>
        <taxon>Halteriidae</taxon>
        <taxon>Halteria</taxon>
    </lineage>
</organism>
<feature type="transmembrane region" description="Helical" evidence="1">
    <location>
        <begin position="1112"/>
        <end position="1136"/>
    </location>
</feature>
<dbReference type="EMBL" id="RRYP01000673">
    <property type="protein sequence ID" value="TNV87017.1"/>
    <property type="molecule type" value="Genomic_DNA"/>
</dbReference>
<keyword evidence="3" id="KW-1185">Reference proteome</keyword>
<keyword evidence="1" id="KW-0472">Membrane</keyword>